<evidence type="ECO:0000313" key="3">
    <source>
        <dbReference type="EMBL" id="KMP05945.1"/>
    </source>
</evidence>
<evidence type="ECO:0000313" key="4">
    <source>
        <dbReference type="Proteomes" id="UP000054565"/>
    </source>
</evidence>
<dbReference type="OrthoDB" id="5413544at2759"/>
<keyword evidence="2" id="KW-0472">Membrane</keyword>
<accession>A0A0J6YE57</accession>
<dbReference type="EMBL" id="DS028096">
    <property type="protein sequence ID" value="KMP05945.1"/>
    <property type="molecule type" value="Genomic_DNA"/>
</dbReference>
<feature type="transmembrane region" description="Helical" evidence="2">
    <location>
        <begin position="12"/>
        <end position="32"/>
    </location>
</feature>
<protein>
    <submittedName>
        <fullName evidence="3">Uncharacterized protein</fullName>
    </submittedName>
</protein>
<dbReference type="AlphaFoldDB" id="A0A0J6YE57"/>
<evidence type="ECO:0000256" key="1">
    <source>
        <dbReference type="SAM" id="MobiDB-lite"/>
    </source>
</evidence>
<dbReference type="Proteomes" id="UP000054565">
    <property type="component" value="Unassembled WGS sequence"/>
</dbReference>
<feature type="region of interest" description="Disordered" evidence="1">
    <location>
        <begin position="305"/>
        <end position="342"/>
    </location>
</feature>
<reference evidence="4" key="1">
    <citation type="journal article" date="2010" name="Genome Res.">
        <title>Population genomic sequencing of Coccidioides fungi reveals recent hybridization and transposon control.</title>
        <authorList>
            <person name="Neafsey D.E."/>
            <person name="Barker B.M."/>
            <person name="Sharpton T.J."/>
            <person name="Stajich J.E."/>
            <person name="Park D.J."/>
            <person name="Whiston E."/>
            <person name="Hung C.-Y."/>
            <person name="McMahan C."/>
            <person name="White J."/>
            <person name="Sykes S."/>
            <person name="Heiman D."/>
            <person name="Young S."/>
            <person name="Zeng Q."/>
            <person name="Abouelleil A."/>
            <person name="Aftuck L."/>
            <person name="Bessette D."/>
            <person name="Brown A."/>
            <person name="FitzGerald M."/>
            <person name="Lui A."/>
            <person name="Macdonald J.P."/>
            <person name="Priest M."/>
            <person name="Orbach M.J."/>
            <person name="Galgiani J.N."/>
            <person name="Kirkland T.N."/>
            <person name="Cole G.T."/>
            <person name="Birren B.W."/>
            <person name="Henn M.R."/>
            <person name="Taylor J.W."/>
            <person name="Rounsley S.D."/>
        </authorList>
    </citation>
    <scope>NUCLEOTIDE SEQUENCE [LARGE SCALE GENOMIC DNA]</scope>
    <source>
        <strain evidence="4">RMSCC 2394</strain>
    </source>
</reference>
<name>A0A0J6YE57_COCIT</name>
<keyword evidence="2" id="KW-0812">Transmembrane</keyword>
<organism evidence="3 4">
    <name type="scientific">Coccidioides immitis RMSCC 2394</name>
    <dbReference type="NCBI Taxonomy" id="404692"/>
    <lineage>
        <taxon>Eukaryota</taxon>
        <taxon>Fungi</taxon>
        <taxon>Dikarya</taxon>
        <taxon>Ascomycota</taxon>
        <taxon>Pezizomycotina</taxon>
        <taxon>Eurotiomycetes</taxon>
        <taxon>Eurotiomycetidae</taxon>
        <taxon>Onygenales</taxon>
        <taxon>Onygenaceae</taxon>
        <taxon>Coccidioides</taxon>
    </lineage>
</organism>
<sequence length="628" mass="70568">MSDTADWLSAVSSLTATAIAVATLFTVYIAAVQLASQNRRYRLGLSWRSLGRWQDKVAQSSFLGLQRRVYTPSVSVPSLVQNRVVPCFTFPRGIPKEPDPDIESASGLVPAGASWVGLMEALSLRPDDDFLEMQDASDLVNGIVAMHWKGKDFVAVCSMLGFQSYENHPSFSSPMPLPMLWHGPLGWMQLQPSPQGCIAQFRSRATLFEQISDDLHRYWRKETFSLPSSPFLLQARLWASIGGLLLPDGKALYLGGADFHKRPVDIDDDHEFSPAELHQYLTSADLSPDELRRVLLGKQENRGSELRREIERSKAPSAQRVRDEPIPDSRTEALESGERSFEGKQQVLRPCPGLLSVCVQGEIAYSRGLDIRDCHEFDRKFASTEDVDRARFPYSLGKLQMDRDTLMLMKSAFLYLGPDGFYFAPSYLLCSDVREVYRHIEEQSNKLKRIFPITSTTATSDRDYLYHAMKLCNDLQQTRKMARATYSVEDMRLLAKASNNIAPFISPDKAGHGKDPTPAKPEDLIWAMLVCPELSSNIRESLTEMNLQAFLDAKVECEDGVLTLPDLSGLRQMGTKYKVPLVANGDFTGQQLLAALIDIFIRYFWIDKAWPTDVAAYDMTMPQTVAMC</sequence>
<keyword evidence="2" id="KW-1133">Transmembrane helix</keyword>
<evidence type="ECO:0000256" key="2">
    <source>
        <dbReference type="SAM" id="Phobius"/>
    </source>
</evidence>
<gene>
    <name evidence="3" type="ORF">CIRG_05626</name>
</gene>
<proteinExistence type="predicted"/>